<reference evidence="6" key="1">
    <citation type="submission" date="2016-04" db="EMBL/GenBank/DDBJ databases">
        <title>Draft genome sequence of Paludibacter jiangxiensis strain NM7.</title>
        <authorList>
            <person name="Qiu Y."/>
            <person name="Matsuura N."/>
            <person name="Ohashi A."/>
            <person name="Tourlousse M.D."/>
            <person name="Sekiguchi Y."/>
        </authorList>
    </citation>
    <scope>NUCLEOTIDE SEQUENCE [LARGE SCALE GENOMIC DNA]</scope>
    <source>
        <strain evidence="6">NM7</strain>
    </source>
</reference>
<evidence type="ECO:0000259" key="4">
    <source>
        <dbReference type="PROSITE" id="PS50949"/>
    </source>
</evidence>
<dbReference type="AlphaFoldDB" id="A0A170ZJU7"/>
<name>A0A170ZJU7_9BACT</name>
<keyword evidence="6" id="KW-1185">Reference proteome</keyword>
<dbReference type="OrthoDB" id="362473at2"/>
<comment type="caution">
    <text evidence="5">The sequence shown here is derived from an EMBL/GenBank/DDBJ whole genome shotgun (WGS) entry which is preliminary data.</text>
</comment>
<dbReference type="STRING" id="681398.PJIAN_343"/>
<evidence type="ECO:0000256" key="1">
    <source>
        <dbReference type="ARBA" id="ARBA00023015"/>
    </source>
</evidence>
<dbReference type="PANTHER" id="PTHR38445:SF10">
    <property type="entry name" value="GNTR-FAMILY TRANSCRIPTIONAL REGULATOR"/>
    <property type="match status" value="1"/>
</dbReference>
<evidence type="ECO:0000256" key="2">
    <source>
        <dbReference type="ARBA" id="ARBA00023125"/>
    </source>
</evidence>
<protein>
    <submittedName>
        <fullName evidence="5">DNA-binding transcriptional regulator YhcF, GntR family</fullName>
    </submittedName>
</protein>
<dbReference type="GO" id="GO:0003677">
    <property type="term" value="F:DNA binding"/>
    <property type="evidence" value="ECO:0007669"/>
    <property type="project" value="UniProtKB-KW"/>
</dbReference>
<dbReference type="PROSITE" id="PS50949">
    <property type="entry name" value="HTH_GNTR"/>
    <property type="match status" value="1"/>
</dbReference>
<sequence>MEFDNNKPIYLQIADFVCEKILRNEWSAGGRIPSVRELGADLQVNPNTVMRTYDYLQGEDIIFNKRGIGYFVAEDAMQNIIKLNRTEFFSHQLPMIFSTMKALGITFEEIKSQYEAFLQK</sequence>
<evidence type="ECO:0000256" key="3">
    <source>
        <dbReference type="ARBA" id="ARBA00023163"/>
    </source>
</evidence>
<dbReference type="Gene3D" id="1.10.10.10">
    <property type="entry name" value="Winged helix-like DNA-binding domain superfamily/Winged helix DNA-binding domain"/>
    <property type="match status" value="1"/>
</dbReference>
<gene>
    <name evidence="5" type="ORF">PJIAN_343</name>
</gene>
<dbReference type="InterPro" id="IPR000524">
    <property type="entry name" value="Tscrpt_reg_HTH_GntR"/>
</dbReference>
<dbReference type="Pfam" id="PF00392">
    <property type="entry name" value="GntR"/>
    <property type="match status" value="1"/>
</dbReference>
<dbReference type="PANTHER" id="PTHR38445">
    <property type="entry name" value="HTH-TYPE TRANSCRIPTIONAL REPRESSOR YTRA"/>
    <property type="match status" value="1"/>
</dbReference>
<evidence type="ECO:0000313" key="6">
    <source>
        <dbReference type="Proteomes" id="UP000076586"/>
    </source>
</evidence>
<dbReference type="SMART" id="SM00345">
    <property type="entry name" value="HTH_GNTR"/>
    <property type="match status" value="1"/>
</dbReference>
<reference evidence="6" key="2">
    <citation type="journal article" date="2017" name="Genome Announc.">
        <title>Draft genome sequence of Paludibacter jiangxiensis NM7(T), a propionate-producing fermentative bacterium.</title>
        <authorList>
            <person name="Qiu Y.-L."/>
            <person name="Tourlousse D.M."/>
            <person name="Matsuura N."/>
            <person name="Ohashi A."/>
            <person name="Sekiguchi Y."/>
        </authorList>
    </citation>
    <scope>NUCLEOTIDE SEQUENCE [LARGE SCALE GENOMIC DNA]</scope>
    <source>
        <strain evidence="6">NM7</strain>
    </source>
</reference>
<dbReference type="InterPro" id="IPR036390">
    <property type="entry name" value="WH_DNA-bd_sf"/>
</dbReference>
<proteinExistence type="predicted"/>
<dbReference type="Gene3D" id="1.10.287.100">
    <property type="match status" value="1"/>
</dbReference>
<keyword evidence="1" id="KW-0805">Transcription regulation</keyword>
<dbReference type="GO" id="GO:0003700">
    <property type="term" value="F:DNA-binding transcription factor activity"/>
    <property type="evidence" value="ECO:0007669"/>
    <property type="project" value="InterPro"/>
</dbReference>
<keyword evidence="3" id="KW-0804">Transcription</keyword>
<evidence type="ECO:0000313" key="5">
    <source>
        <dbReference type="EMBL" id="GAT62740.1"/>
    </source>
</evidence>
<dbReference type="RefSeq" id="WP_068703319.1">
    <property type="nucleotide sequence ID" value="NZ_BDCR01000003.1"/>
</dbReference>
<organism evidence="5 6">
    <name type="scientific">Paludibacter jiangxiensis</name>
    <dbReference type="NCBI Taxonomy" id="681398"/>
    <lineage>
        <taxon>Bacteria</taxon>
        <taxon>Pseudomonadati</taxon>
        <taxon>Bacteroidota</taxon>
        <taxon>Bacteroidia</taxon>
        <taxon>Bacteroidales</taxon>
        <taxon>Paludibacteraceae</taxon>
        <taxon>Paludibacter</taxon>
    </lineage>
</organism>
<accession>A0A170ZJU7</accession>
<feature type="domain" description="HTH gntR-type" evidence="4">
    <location>
        <begin position="7"/>
        <end position="75"/>
    </location>
</feature>
<dbReference type="Proteomes" id="UP000076586">
    <property type="component" value="Unassembled WGS sequence"/>
</dbReference>
<dbReference type="InterPro" id="IPR036388">
    <property type="entry name" value="WH-like_DNA-bd_sf"/>
</dbReference>
<dbReference type="EMBL" id="BDCR01000003">
    <property type="protein sequence ID" value="GAT62740.1"/>
    <property type="molecule type" value="Genomic_DNA"/>
</dbReference>
<keyword evidence="2 5" id="KW-0238">DNA-binding</keyword>
<dbReference type="SUPFAM" id="SSF46785">
    <property type="entry name" value="Winged helix' DNA-binding domain"/>
    <property type="match status" value="1"/>
</dbReference>
<dbReference type="CDD" id="cd07377">
    <property type="entry name" value="WHTH_GntR"/>
    <property type="match status" value="1"/>
</dbReference>